<dbReference type="InterPro" id="IPR039498">
    <property type="entry name" value="NTP_transf_5"/>
</dbReference>
<protein>
    <recommendedName>
        <fullName evidence="3">Nucleotidyltransferase family protein</fullName>
    </recommendedName>
</protein>
<dbReference type="Pfam" id="PF14907">
    <property type="entry name" value="NTP_transf_5"/>
    <property type="match status" value="1"/>
</dbReference>
<dbReference type="EMBL" id="CP020953">
    <property type="protein sequence ID" value="AWI06379.1"/>
    <property type="molecule type" value="Genomic_DNA"/>
</dbReference>
<dbReference type="OrthoDB" id="9773927at2"/>
<accession>A0A2U8DUR8</accession>
<dbReference type="AlphaFoldDB" id="A0A2U8DUR8"/>
<organism evidence="1 2">
    <name type="scientific">Clostridium drakei</name>
    <dbReference type="NCBI Taxonomy" id="332101"/>
    <lineage>
        <taxon>Bacteria</taxon>
        <taxon>Bacillati</taxon>
        <taxon>Bacillota</taxon>
        <taxon>Clostridia</taxon>
        <taxon>Eubacteriales</taxon>
        <taxon>Clostridiaceae</taxon>
        <taxon>Clostridium</taxon>
    </lineage>
</organism>
<keyword evidence="2" id="KW-1185">Reference proteome</keyword>
<dbReference type="KEGG" id="cdrk:B9W14_18370"/>
<dbReference type="Proteomes" id="UP000244910">
    <property type="component" value="Chromosome"/>
</dbReference>
<dbReference type="Gene3D" id="3.30.460.40">
    <property type="match status" value="1"/>
</dbReference>
<proteinExistence type="predicted"/>
<evidence type="ECO:0000313" key="2">
    <source>
        <dbReference type="Proteomes" id="UP000244910"/>
    </source>
</evidence>
<gene>
    <name evidence="1" type="ORF">B9W14_18370</name>
</gene>
<dbReference type="RefSeq" id="WP_032077247.1">
    <property type="nucleotide sequence ID" value="NZ_CP020953.1"/>
</dbReference>
<evidence type="ECO:0000313" key="1">
    <source>
        <dbReference type="EMBL" id="AWI06379.1"/>
    </source>
</evidence>
<sequence>MNNDQQCLACLLTASIHGEKINNAEVDNINWNIVFKMAKEHDVFAFLYPIIKSMQDNFNHEDEIVLKWKKNTILASIIQKQNINKMTSVLRALNEAEIQVIGLKGLVLRELYPVKELRTMSDSDILVHFEDVEKVEKILLNLGYFEYSRDSKHILFSHKRFLPIELHWKLIDTLYFKNADYIERSIWENTENVNICSATVLVPSLENQILYLCLHMAVHFVYSGFGLRQLCDLVILVETQRHKVNWNSFYEQVKKCKIENFVIAIFEVCKRLFHMVVPNELYNREVENNEYIDMIIDSVFIGGVYGGIYGKVILSAVDDKLLSYCESDRQSHSFMGKFKCIVGFFFPRADKLSKRYSYVKKHPMFIPLAWLHRLIYGIFRRDFNIDQKRVLLLSQSNYLRKRVDLFKWLEL</sequence>
<name>A0A2U8DUR8_9CLOT</name>
<reference evidence="2" key="1">
    <citation type="submission" date="2017-04" db="EMBL/GenBank/DDBJ databases">
        <authorList>
            <person name="Song Y."/>
            <person name="Cho B.-K."/>
        </authorList>
    </citation>
    <scope>NUCLEOTIDE SEQUENCE [LARGE SCALE GENOMIC DNA]</scope>
    <source>
        <strain evidence="2">SL1</strain>
    </source>
</reference>
<evidence type="ECO:0008006" key="3">
    <source>
        <dbReference type="Google" id="ProtNLM"/>
    </source>
</evidence>